<keyword evidence="3" id="KW-1003">Cell membrane</keyword>
<sequence length="568" mass="63718">MDNNNLRGPLPLSISKLVSLRHLSVPFNNLSGNVESKIFSKLKSLVFLDMSNNPLLSLSSFTFATNILPKIASLKLSSSNITEIPHFLQTAEYIQILDLSKNQIKGNIPKWFLEVGKDLYSLNLSYNSLTSIGHLPWKNLHVLDLSHNFLQGPLPIPPSSIAFFLVSRNNFSGNIPSLICNITFLNILDLSHNHLSNTVPSCLGNFSDSLTVLNLRNNKLNGTIPESFAKGNYLRSLNLNDNQLEGSLPRSLINCRWLEVLDLGNNKINDTFPHWLDTLPKLQVLVLRSNNFHGAMGNPKTKFPFLNLRIIDLSHNDFHGLIPTKYFNHFKAMMNANNGELKYMGDTYYHDSVMVTLKGFDIEMVKIQTLFTTIDCSNNRFKGEIPQSVGKLKSLKGLNFSHNSLTGQMPPSLGNLSNLEWLDLSSNMLTGNIPRQLVDITSLEVLNLSENHLVGPIPVGNQFNTFANVSYFGNLGLCGLPLTRTCGDNVEGQLPLPSLTIQDNGFKFVNWFNWKVVLLGYGCGFIFGLGLGYLVLSSEKPKWLVNIVFGERRNMVRRSRNNARRRTR</sequence>
<evidence type="ECO:0000256" key="8">
    <source>
        <dbReference type="ARBA" id="ARBA00022989"/>
    </source>
</evidence>
<comment type="caution">
    <text evidence="13">The sequence shown here is derived from an EMBL/GenBank/DDBJ whole genome shotgun (WGS) entry which is preliminary data.</text>
</comment>
<proteinExistence type="inferred from homology"/>
<dbReference type="InterPro" id="IPR032675">
    <property type="entry name" value="LRR_dom_sf"/>
</dbReference>
<evidence type="ECO:0000256" key="11">
    <source>
        <dbReference type="ARBA" id="ARBA00023180"/>
    </source>
</evidence>
<keyword evidence="14" id="KW-1185">Reference proteome</keyword>
<organism evidence="13 14">
    <name type="scientific">Quercus suber</name>
    <name type="common">Cork oak</name>
    <dbReference type="NCBI Taxonomy" id="58331"/>
    <lineage>
        <taxon>Eukaryota</taxon>
        <taxon>Viridiplantae</taxon>
        <taxon>Streptophyta</taxon>
        <taxon>Embryophyta</taxon>
        <taxon>Tracheophyta</taxon>
        <taxon>Spermatophyta</taxon>
        <taxon>Magnoliopsida</taxon>
        <taxon>eudicotyledons</taxon>
        <taxon>Gunneridae</taxon>
        <taxon>Pentapetalae</taxon>
        <taxon>rosids</taxon>
        <taxon>fabids</taxon>
        <taxon>Fagales</taxon>
        <taxon>Fagaceae</taxon>
        <taxon>Quercus</taxon>
    </lineage>
</organism>
<dbReference type="InterPro" id="IPR001611">
    <property type="entry name" value="Leu-rich_rpt"/>
</dbReference>
<name>A0AAW0IUJ2_QUESU</name>
<gene>
    <name evidence="13" type="primary">RLP33_11</name>
    <name evidence="13" type="ORF">CFP56_041839</name>
</gene>
<dbReference type="Proteomes" id="UP000237347">
    <property type="component" value="Unassembled WGS sequence"/>
</dbReference>
<keyword evidence="11" id="KW-0325">Glycoprotein</keyword>
<accession>A0AAW0IUJ2</accession>
<dbReference type="SUPFAM" id="SSF52047">
    <property type="entry name" value="RNI-like"/>
    <property type="match status" value="1"/>
</dbReference>
<dbReference type="Gene3D" id="3.80.10.10">
    <property type="entry name" value="Ribonuclease Inhibitor"/>
    <property type="match status" value="3"/>
</dbReference>
<reference evidence="13 14" key="1">
    <citation type="journal article" date="2018" name="Sci. Data">
        <title>The draft genome sequence of cork oak.</title>
        <authorList>
            <person name="Ramos A.M."/>
            <person name="Usie A."/>
            <person name="Barbosa P."/>
            <person name="Barros P.M."/>
            <person name="Capote T."/>
            <person name="Chaves I."/>
            <person name="Simoes F."/>
            <person name="Abreu I."/>
            <person name="Carrasquinho I."/>
            <person name="Faro C."/>
            <person name="Guimaraes J.B."/>
            <person name="Mendonca D."/>
            <person name="Nobrega F."/>
            <person name="Rodrigues L."/>
            <person name="Saibo N.J.M."/>
            <person name="Varela M.C."/>
            <person name="Egas C."/>
            <person name="Matos J."/>
            <person name="Miguel C.M."/>
            <person name="Oliveira M.M."/>
            <person name="Ricardo C.P."/>
            <person name="Goncalves S."/>
        </authorList>
    </citation>
    <scope>NUCLEOTIDE SEQUENCE [LARGE SCALE GENOMIC DNA]</scope>
    <source>
        <strain evidence="14">cv. HL8</strain>
    </source>
</reference>
<dbReference type="AlphaFoldDB" id="A0AAW0IUJ2"/>
<comment type="subcellular location">
    <subcellularLocation>
        <location evidence="1">Cell membrane</location>
        <topology evidence="1">Single-pass type I membrane protein</topology>
    </subcellularLocation>
</comment>
<keyword evidence="4" id="KW-0433">Leucine-rich repeat</keyword>
<dbReference type="InterPro" id="IPR003591">
    <property type="entry name" value="Leu-rich_rpt_typical-subtyp"/>
</dbReference>
<dbReference type="FunFam" id="3.80.10.10:FF:000213">
    <property type="entry name" value="Tyrosine-sulfated glycopeptide receptor 1"/>
    <property type="match status" value="1"/>
</dbReference>
<dbReference type="SUPFAM" id="SSF52058">
    <property type="entry name" value="L domain-like"/>
    <property type="match status" value="1"/>
</dbReference>
<comment type="similarity">
    <text evidence="2">Belongs to the RLP family.</text>
</comment>
<evidence type="ECO:0000256" key="4">
    <source>
        <dbReference type="ARBA" id="ARBA00022614"/>
    </source>
</evidence>
<dbReference type="PANTHER" id="PTHR27004:SF428">
    <property type="entry name" value="OS01G0160600 PROTEIN"/>
    <property type="match status" value="1"/>
</dbReference>
<keyword evidence="7" id="KW-0677">Repeat</keyword>
<protein>
    <submittedName>
        <fullName evidence="13">Receptor-like protein 33</fullName>
    </submittedName>
</protein>
<dbReference type="PRINTS" id="PR00019">
    <property type="entry name" value="LEURICHRPT"/>
</dbReference>
<keyword evidence="9 12" id="KW-0472">Membrane</keyword>
<evidence type="ECO:0000256" key="2">
    <source>
        <dbReference type="ARBA" id="ARBA00009592"/>
    </source>
</evidence>
<evidence type="ECO:0000313" key="13">
    <source>
        <dbReference type="EMBL" id="KAK7818028.1"/>
    </source>
</evidence>
<feature type="transmembrane region" description="Helical" evidence="12">
    <location>
        <begin position="511"/>
        <end position="536"/>
    </location>
</feature>
<evidence type="ECO:0000256" key="12">
    <source>
        <dbReference type="SAM" id="Phobius"/>
    </source>
</evidence>
<dbReference type="PROSITE" id="PS51450">
    <property type="entry name" value="LRR"/>
    <property type="match status" value="2"/>
</dbReference>
<dbReference type="EMBL" id="PKMF04000846">
    <property type="protein sequence ID" value="KAK7818028.1"/>
    <property type="molecule type" value="Genomic_DNA"/>
</dbReference>
<evidence type="ECO:0000256" key="3">
    <source>
        <dbReference type="ARBA" id="ARBA00022475"/>
    </source>
</evidence>
<evidence type="ECO:0000256" key="7">
    <source>
        <dbReference type="ARBA" id="ARBA00022737"/>
    </source>
</evidence>
<dbReference type="GO" id="GO:0005886">
    <property type="term" value="C:plasma membrane"/>
    <property type="evidence" value="ECO:0007669"/>
    <property type="project" value="UniProtKB-SubCell"/>
</dbReference>
<dbReference type="Pfam" id="PF13855">
    <property type="entry name" value="LRR_8"/>
    <property type="match status" value="2"/>
</dbReference>
<keyword evidence="10" id="KW-0675">Receptor</keyword>
<dbReference type="FunFam" id="3.80.10.10:FF:000041">
    <property type="entry name" value="LRR receptor-like serine/threonine-protein kinase ERECTA"/>
    <property type="match status" value="1"/>
</dbReference>
<dbReference type="PANTHER" id="PTHR27004">
    <property type="entry name" value="RECEPTOR-LIKE PROTEIN 12 ISOFORM X1"/>
    <property type="match status" value="1"/>
</dbReference>
<evidence type="ECO:0000256" key="1">
    <source>
        <dbReference type="ARBA" id="ARBA00004251"/>
    </source>
</evidence>
<evidence type="ECO:0000256" key="9">
    <source>
        <dbReference type="ARBA" id="ARBA00023136"/>
    </source>
</evidence>
<keyword evidence="6" id="KW-0732">Signal</keyword>
<evidence type="ECO:0000256" key="10">
    <source>
        <dbReference type="ARBA" id="ARBA00023170"/>
    </source>
</evidence>
<evidence type="ECO:0000313" key="14">
    <source>
        <dbReference type="Proteomes" id="UP000237347"/>
    </source>
</evidence>
<dbReference type="SMART" id="SM00369">
    <property type="entry name" value="LRR_TYP"/>
    <property type="match status" value="4"/>
</dbReference>
<keyword evidence="8 12" id="KW-1133">Transmembrane helix</keyword>
<keyword evidence="5 12" id="KW-0812">Transmembrane</keyword>
<evidence type="ECO:0000256" key="5">
    <source>
        <dbReference type="ARBA" id="ARBA00022692"/>
    </source>
</evidence>
<evidence type="ECO:0000256" key="6">
    <source>
        <dbReference type="ARBA" id="ARBA00022729"/>
    </source>
</evidence>
<dbReference type="Pfam" id="PF00560">
    <property type="entry name" value="LRR_1"/>
    <property type="match status" value="6"/>
</dbReference>